<dbReference type="SUPFAM" id="SSF49777">
    <property type="entry name" value="PEBP-like"/>
    <property type="match status" value="1"/>
</dbReference>
<dbReference type="PANTHER" id="PTHR30289:SF1">
    <property type="entry name" value="PEBP (PHOSPHATIDYLETHANOLAMINE-BINDING PROTEIN) FAMILY PROTEIN"/>
    <property type="match status" value="1"/>
</dbReference>
<evidence type="ECO:0008006" key="4">
    <source>
        <dbReference type="Google" id="ProtNLM"/>
    </source>
</evidence>
<dbReference type="InterPro" id="IPR008914">
    <property type="entry name" value="PEBP"/>
</dbReference>
<reference evidence="2 3" key="1">
    <citation type="submission" date="2016-12" db="EMBL/GenBank/DDBJ databases">
        <authorList>
            <person name="Song W.-J."/>
            <person name="Kurnit D.M."/>
        </authorList>
    </citation>
    <scope>NUCLEOTIDE SEQUENCE [LARGE SCALE GENOMIC DNA]</scope>
    <source>
        <strain evidence="2 3">175</strain>
    </source>
</reference>
<dbReference type="Pfam" id="PF01161">
    <property type="entry name" value="PBP"/>
    <property type="match status" value="1"/>
</dbReference>
<feature type="chain" id="PRO_5012893217" description="Phospholipid-binding protein, PBP family" evidence="1">
    <location>
        <begin position="27"/>
        <end position="191"/>
    </location>
</feature>
<dbReference type="AlphaFoldDB" id="A0A1Y6D087"/>
<gene>
    <name evidence="2" type="ORF">SAMN02949497_3380</name>
</gene>
<keyword evidence="3" id="KW-1185">Reference proteome</keyword>
<sequence>MESMRTGRWPVGLTAALSLCCGIASAQESKEGGTAMSLRLSSPAFADQRLIPKRYTCDGQEFSPPLAWSGRPQGTQSFALIVDDPDAPDPKAPKTTWVHWVLYNLPNTVSGLPEGMASPPPGARQGLNDWKRADYGGPCPPVGQHRYFHKLYALDTVLPDLRTPTKAQLEQAMRGHILAEARLIGLYQRSP</sequence>
<evidence type="ECO:0000313" key="3">
    <source>
        <dbReference type="Proteomes" id="UP000192923"/>
    </source>
</evidence>
<accession>A0A1Y6D087</accession>
<dbReference type="InterPro" id="IPR036610">
    <property type="entry name" value="PEBP-like_sf"/>
</dbReference>
<name>A0A1Y6D087_9GAMM</name>
<protein>
    <recommendedName>
        <fullName evidence="4">Phospholipid-binding protein, PBP family</fullName>
    </recommendedName>
</protein>
<organism evidence="2 3">
    <name type="scientific">Methylomagnum ishizawai</name>
    <dbReference type="NCBI Taxonomy" id="1760988"/>
    <lineage>
        <taxon>Bacteria</taxon>
        <taxon>Pseudomonadati</taxon>
        <taxon>Pseudomonadota</taxon>
        <taxon>Gammaproteobacteria</taxon>
        <taxon>Methylococcales</taxon>
        <taxon>Methylococcaceae</taxon>
        <taxon>Methylomagnum</taxon>
    </lineage>
</organism>
<dbReference type="Gene3D" id="3.90.280.10">
    <property type="entry name" value="PEBP-like"/>
    <property type="match status" value="1"/>
</dbReference>
<evidence type="ECO:0000313" key="2">
    <source>
        <dbReference type="EMBL" id="SMF96001.1"/>
    </source>
</evidence>
<dbReference type="Proteomes" id="UP000192923">
    <property type="component" value="Unassembled WGS sequence"/>
</dbReference>
<dbReference type="EMBL" id="FXAM01000001">
    <property type="protein sequence ID" value="SMF96001.1"/>
    <property type="molecule type" value="Genomic_DNA"/>
</dbReference>
<dbReference type="PANTHER" id="PTHR30289">
    <property type="entry name" value="UNCHARACTERIZED PROTEIN YBCL-RELATED"/>
    <property type="match status" value="1"/>
</dbReference>
<keyword evidence="1" id="KW-0732">Signal</keyword>
<evidence type="ECO:0000256" key="1">
    <source>
        <dbReference type="SAM" id="SignalP"/>
    </source>
</evidence>
<dbReference type="CDD" id="cd00865">
    <property type="entry name" value="PEBP_bact_arch"/>
    <property type="match status" value="1"/>
</dbReference>
<dbReference type="InterPro" id="IPR005247">
    <property type="entry name" value="YbhB_YbcL/LppC-like"/>
</dbReference>
<dbReference type="NCBIfam" id="TIGR00481">
    <property type="entry name" value="YbhB/YbcL family Raf kinase inhibitor-like protein"/>
    <property type="match status" value="1"/>
</dbReference>
<feature type="signal peptide" evidence="1">
    <location>
        <begin position="1"/>
        <end position="26"/>
    </location>
</feature>
<proteinExistence type="predicted"/>
<dbReference type="STRING" id="1760988.SAMN02949497_3380"/>